<evidence type="ECO:0000256" key="6">
    <source>
        <dbReference type="PROSITE-ProRule" id="PRU00042"/>
    </source>
</evidence>
<keyword evidence="5" id="KW-0539">Nucleus</keyword>
<dbReference type="InterPro" id="IPR013087">
    <property type="entry name" value="Znf_C2H2_type"/>
</dbReference>
<gene>
    <name evidence="9" type="ORF">P3X46_008104</name>
</gene>
<evidence type="ECO:0000313" key="9">
    <source>
        <dbReference type="EMBL" id="KAJ9179777.1"/>
    </source>
</evidence>
<proteinExistence type="predicted"/>
<keyword evidence="4" id="KW-0862">Zinc</keyword>
<dbReference type="InterPro" id="IPR036236">
    <property type="entry name" value="Znf_C2H2_sf"/>
</dbReference>
<name>A0ABQ9MHI6_HEVBR</name>
<feature type="domain" description="C2H2-type" evidence="8">
    <location>
        <begin position="81"/>
        <end position="108"/>
    </location>
</feature>
<protein>
    <recommendedName>
        <fullName evidence="8">C2H2-type domain-containing protein</fullName>
    </recommendedName>
</protein>
<evidence type="ECO:0000256" key="1">
    <source>
        <dbReference type="ARBA" id="ARBA00004123"/>
    </source>
</evidence>
<comment type="subcellular location">
    <subcellularLocation>
        <location evidence="1">Nucleus</location>
    </subcellularLocation>
</comment>
<keyword evidence="3 6" id="KW-0863">Zinc-finger</keyword>
<evidence type="ECO:0000256" key="2">
    <source>
        <dbReference type="ARBA" id="ARBA00022723"/>
    </source>
</evidence>
<comment type="caution">
    <text evidence="9">The sequence shown here is derived from an EMBL/GenBank/DDBJ whole genome shotgun (WGS) entry which is preliminary data.</text>
</comment>
<evidence type="ECO:0000313" key="10">
    <source>
        <dbReference type="Proteomes" id="UP001174677"/>
    </source>
</evidence>
<dbReference type="Proteomes" id="UP001174677">
    <property type="component" value="Chromosome 5"/>
</dbReference>
<evidence type="ECO:0000259" key="8">
    <source>
        <dbReference type="PROSITE" id="PS50157"/>
    </source>
</evidence>
<dbReference type="PROSITE" id="PS50157">
    <property type="entry name" value="ZINC_FINGER_C2H2_2"/>
    <property type="match status" value="1"/>
</dbReference>
<dbReference type="InterPro" id="IPR044246">
    <property type="entry name" value="ZFP3-like"/>
</dbReference>
<keyword evidence="10" id="KW-1185">Reference proteome</keyword>
<dbReference type="PROSITE" id="PS00028">
    <property type="entry name" value="ZINC_FINGER_C2H2_1"/>
    <property type="match status" value="1"/>
</dbReference>
<evidence type="ECO:0000256" key="4">
    <source>
        <dbReference type="ARBA" id="ARBA00022833"/>
    </source>
</evidence>
<reference evidence="9" key="1">
    <citation type="journal article" date="2023" name="Plant Biotechnol. J.">
        <title>Chromosome-level wild Hevea brasiliensis genome provides new tools for genomic-assisted breeding and valuable loci to elevate rubber yield.</title>
        <authorList>
            <person name="Cheng H."/>
            <person name="Song X."/>
            <person name="Hu Y."/>
            <person name="Wu T."/>
            <person name="Yang Q."/>
            <person name="An Z."/>
            <person name="Feng S."/>
            <person name="Deng Z."/>
            <person name="Wu W."/>
            <person name="Zeng X."/>
            <person name="Tu M."/>
            <person name="Wang X."/>
            <person name="Huang H."/>
        </authorList>
    </citation>
    <scope>NUCLEOTIDE SEQUENCE</scope>
    <source>
        <strain evidence="9">MT/VB/25A 57/8</strain>
    </source>
</reference>
<dbReference type="EMBL" id="JARPOI010000005">
    <property type="protein sequence ID" value="KAJ9179777.1"/>
    <property type="molecule type" value="Genomic_DNA"/>
</dbReference>
<dbReference type="Pfam" id="PF13912">
    <property type="entry name" value="zf-C2H2_6"/>
    <property type="match status" value="1"/>
</dbReference>
<feature type="region of interest" description="Disordered" evidence="7">
    <location>
        <begin position="1"/>
        <end position="27"/>
    </location>
</feature>
<accession>A0ABQ9MHI6</accession>
<dbReference type="PANTHER" id="PTHR47287:SF13">
    <property type="entry name" value="C2H2-TYPE DOMAIN-CONTAINING PROTEIN"/>
    <property type="match status" value="1"/>
</dbReference>
<evidence type="ECO:0000256" key="3">
    <source>
        <dbReference type="ARBA" id="ARBA00022771"/>
    </source>
</evidence>
<evidence type="ECO:0000256" key="5">
    <source>
        <dbReference type="ARBA" id="ARBA00023242"/>
    </source>
</evidence>
<keyword evidence="2" id="KW-0479">Metal-binding</keyword>
<dbReference type="Gene3D" id="3.30.160.60">
    <property type="entry name" value="Classic Zinc Finger"/>
    <property type="match status" value="1"/>
</dbReference>
<organism evidence="9 10">
    <name type="scientific">Hevea brasiliensis</name>
    <name type="common">Para rubber tree</name>
    <name type="synonym">Siphonia brasiliensis</name>
    <dbReference type="NCBI Taxonomy" id="3981"/>
    <lineage>
        <taxon>Eukaryota</taxon>
        <taxon>Viridiplantae</taxon>
        <taxon>Streptophyta</taxon>
        <taxon>Embryophyta</taxon>
        <taxon>Tracheophyta</taxon>
        <taxon>Spermatophyta</taxon>
        <taxon>Magnoliopsida</taxon>
        <taxon>eudicotyledons</taxon>
        <taxon>Gunneridae</taxon>
        <taxon>Pentapetalae</taxon>
        <taxon>rosids</taxon>
        <taxon>fabids</taxon>
        <taxon>Malpighiales</taxon>
        <taxon>Euphorbiaceae</taxon>
        <taxon>Crotonoideae</taxon>
        <taxon>Micrandreae</taxon>
        <taxon>Hevea</taxon>
    </lineage>
</organism>
<dbReference type="PANTHER" id="PTHR47287">
    <property type="entry name" value="C2H2 AND C2HC ZINC FINGERS SUPERFAMILY PROTEIN"/>
    <property type="match status" value="1"/>
</dbReference>
<evidence type="ECO:0000256" key="7">
    <source>
        <dbReference type="SAM" id="MobiDB-lite"/>
    </source>
</evidence>
<dbReference type="SUPFAM" id="SSF57667">
    <property type="entry name" value="beta-beta-alpha zinc fingers"/>
    <property type="match status" value="1"/>
</dbReference>
<sequence length="234" mass="25905">MSEESLHRDVDDKKMKGKVQEEPMRKPVETDPLLDLKLFNNEADESKLELNLFGVFDHGSAKALESATQGNENAKKTKRQFVCKYCNKKFSNSQALGGHQNAHKRERALQRREKGLDLVPYGFMDASLYPFAAATGVFPSHGISMYSLIHRPPYRYPFHHGVPGFAYEGWARPPTLNPQVSMQDNCGGTGAAFPPLDTIGMNRRPPIGSRFESSSLANMNVGSAGRIGGHLDPS</sequence>